<gene>
    <name evidence="5" type="ORF">FM125_01470</name>
</gene>
<dbReference type="RefSeq" id="WP_087133419.1">
    <property type="nucleotide sequence ID" value="NZ_FUKP01000011.1"/>
</dbReference>
<dbReference type="Gene3D" id="1.10.3630.10">
    <property type="entry name" value="yeast vps74-n-term truncation variant domain like"/>
    <property type="match status" value="1"/>
</dbReference>
<evidence type="ECO:0000256" key="4">
    <source>
        <dbReference type="ARBA" id="ARBA00023136"/>
    </source>
</evidence>
<organism evidence="5 6">
    <name type="scientific">Micrococcus lylae</name>
    <dbReference type="NCBI Taxonomy" id="1273"/>
    <lineage>
        <taxon>Bacteria</taxon>
        <taxon>Bacillati</taxon>
        <taxon>Actinomycetota</taxon>
        <taxon>Actinomycetes</taxon>
        <taxon>Micrococcales</taxon>
        <taxon>Micrococcaceae</taxon>
        <taxon>Micrococcus</taxon>
    </lineage>
</organism>
<sequence>MSAPHPTVTTGLFLLLLQEDGRPEALGQYTGYGLAGAMLADLAAAGRVDVADEGHLIQVTDPTPTGDPLLDEGLTRFLGHDGKRVSIALTTIGRTLEHAVGDYLAERGVVEVEEGGWLGLKPRRYPEADGSMEAELREGLIEVLRGAEPTLQQHAMLGLISALEIPTAVFDKQDTGLTNRELKARAAELRESAGPAVAGVSRAVRAMHAAVMTGALSANVSDR</sequence>
<proteinExistence type="predicted"/>
<keyword evidence="2" id="KW-0333">Golgi apparatus</keyword>
<dbReference type="Pfam" id="PF05719">
    <property type="entry name" value="GPP34"/>
    <property type="match status" value="1"/>
</dbReference>
<keyword evidence="3" id="KW-0446">Lipid-binding</keyword>
<evidence type="ECO:0000256" key="3">
    <source>
        <dbReference type="ARBA" id="ARBA00023121"/>
    </source>
</evidence>
<dbReference type="InterPro" id="IPR008628">
    <property type="entry name" value="GPP34-like"/>
</dbReference>
<evidence type="ECO:0000256" key="1">
    <source>
        <dbReference type="ARBA" id="ARBA00004255"/>
    </source>
</evidence>
<comment type="subcellular location">
    <subcellularLocation>
        <location evidence="1">Golgi apparatus membrane</location>
        <topology evidence="1">Peripheral membrane protein</topology>
        <orientation evidence="1">Cytoplasmic side</orientation>
    </subcellularLocation>
</comment>
<dbReference type="AlphaFoldDB" id="A0A1R4IC98"/>
<name>A0A1R4IC98_9MICC</name>
<dbReference type="Proteomes" id="UP000196230">
    <property type="component" value="Unassembled WGS sequence"/>
</dbReference>
<evidence type="ECO:0008006" key="7">
    <source>
        <dbReference type="Google" id="ProtNLM"/>
    </source>
</evidence>
<dbReference type="EMBL" id="FUKP01000011">
    <property type="protein sequence ID" value="SJN17511.1"/>
    <property type="molecule type" value="Genomic_DNA"/>
</dbReference>
<protein>
    <recommendedName>
        <fullName evidence="7">GPP34 family phosphoprotein</fullName>
    </recommendedName>
</protein>
<evidence type="ECO:0000256" key="2">
    <source>
        <dbReference type="ARBA" id="ARBA00023034"/>
    </source>
</evidence>
<dbReference type="InterPro" id="IPR038261">
    <property type="entry name" value="GPP34-like_sf"/>
</dbReference>
<evidence type="ECO:0000313" key="5">
    <source>
        <dbReference type="EMBL" id="SJN17511.1"/>
    </source>
</evidence>
<dbReference type="GO" id="GO:0005737">
    <property type="term" value="C:cytoplasm"/>
    <property type="evidence" value="ECO:0007669"/>
    <property type="project" value="UniProtKB-ARBA"/>
</dbReference>
<evidence type="ECO:0000313" key="6">
    <source>
        <dbReference type="Proteomes" id="UP000196230"/>
    </source>
</evidence>
<dbReference type="GO" id="GO:0012505">
    <property type="term" value="C:endomembrane system"/>
    <property type="evidence" value="ECO:0007669"/>
    <property type="project" value="UniProtKB-ARBA"/>
</dbReference>
<accession>A0A1R4IC98</accession>
<keyword evidence="4" id="KW-0472">Membrane</keyword>
<reference evidence="5 6" key="1">
    <citation type="submission" date="2017-02" db="EMBL/GenBank/DDBJ databases">
        <authorList>
            <person name="Peterson S.W."/>
        </authorList>
    </citation>
    <scope>NUCLEOTIDE SEQUENCE [LARGE SCALE GENOMIC DNA]</scope>
    <source>
        <strain evidence="5 6">2B3F</strain>
    </source>
</reference>
<dbReference type="GO" id="GO:0070273">
    <property type="term" value="F:phosphatidylinositol-4-phosphate binding"/>
    <property type="evidence" value="ECO:0007669"/>
    <property type="project" value="InterPro"/>
</dbReference>